<feature type="compositionally biased region" description="Polar residues" evidence="1">
    <location>
        <begin position="266"/>
        <end position="275"/>
    </location>
</feature>
<evidence type="ECO:0000313" key="2">
    <source>
        <dbReference type="EMBL" id="KAL0563737.1"/>
    </source>
</evidence>
<feature type="compositionally biased region" description="Polar residues" evidence="1">
    <location>
        <begin position="308"/>
        <end position="328"/>
    </location>
</feature>
<protein>
    <submittedName>
        <fullName evidence="2">Uncharacterized protein</fullName>
    </submittedName>
</protein>
<evidence type="ECO:0000313" key="3">
    <source>
        <dbReference type="Proteomes" id="UP001465976"/>
    </source>
</evidence>
<reference evidence="2 3" key="1">
    <citation type="submission" date="2024-02" db="EMBL/GenBank/DDBJ databases">
        <title>A draft genome for the cacao thread blight pathogen Marasmius crinis-equi.</title>
        <authorList>
            <person name="Cohen S.P."/>
            <person name="Baruah I.K."/>
            <person name="Amoako-Attah I."/>
            <person name="Bukari Y."/>
            <person name="Meinhardt L.W."/>
            <person name="Bailey B.A."/>
        </authorList>
    </citation>
    <scope>NUCLEOTIDE SEQUENCE [LARGE SCALE GENOMIC DNA]</scope>
    <source>
        <strain evidence="2 3">GH-76</strain>
    </source>
</reference>
<feature type="region of interest" description="Disordered" evidence="1">
    <location>
        <begin position="41"/>
        <end position="360"/>
    </location>
</feature>
<feature type="compositionally biased region" description="Basic and acidic residues" evidence="1">
    <location>
        <begin position="56"/>
        <end position="74"/>
    </location>
</feature>
<comment type="caution">
    <text evidence="2">The sequence shown here is derived from an EMBL/GenBank/DDBJ whole genome shotgun (WGS) entry which is preliminary data.</text>
</comment>
<feature type="non-terminal residue" evidence="2">
    <location>
        <position position="1"/>
    </location>
</feature>
<name>A0ABR3ELH6_9AGAR</name>
<organism evidence="2 3">
    <name type="scientific">Marasmius crinis-equi</name>
    <dbReference type="NCBI Taxonomy" id="585013"/>
    <lineage>
        <taxon>Eukaryota</taxon>
        <taxon>Fungi</taxon>
        <taxon>Dikarya</taxon>
        <taxon>Basidiomycota</taxon>
        <taxon>Agaricomycotina</taxon>
        <taxon>Agaricomycetes</taxon>
        <taxon>Agaricomycetidae</taxon>
        <taxon>Agaricales</taxon>
        <taxon>Marasmiineae</taxon>
        <taxon>Marasmiaceae</taxon>
        <taxon>Marasmius</taxon>
    </lineage>
</organism>
<feature type="compositionally biased region" description="Polar residues" evidence="1">
    <location>
        <begin position="75"/>
        <end position="86"/>
    </location>
</feature>
<sequence length="360" mass="37752">LPESASAPQPEVHTESTHQIEIELEDLSLELLFGDTTAKACQDSTLVITPAPHKASSSDDTRRNGGRIVRKESATKSLAPSSTSQPARRAVPGSKPTSKSIVLNPIRPLRTPAKPTSVTKPPEVAMRRVVPSSQRPLLNGAKDATVVLSARHETPGPPRDSPVRTDSSATGVKPERRNETGTHSVAIPRAPTVAPTRKPTSPPVLRASRVTTIKTPAPASTSTAKGSASPSSTTPQPNPTRLTAKSAIPVATGSRPPPSTPLQRVGKTSTTTLRNVASEARPPSTSLPSPGARTVTESRRITSAAVPSATTNVSSPTLQDGRQKTSVKISERTPSRPPLRGAKPHVPTSSSRSSTMRSRS</sequence>
<accession>A0ABR3ELH6</accession>
<dbReference type="Proteomes" id="UP001465976">
    <property type="component" value="Unassembled WGS sequence"/>
</dbReference>
<proteinExistence type="predicted"/>
<feature type="compositionally biased region" description="Low complexity" evidence="1">
    <location>
        <begin position="348"/>
        <end position="360"/>
    </location>
</feature>
<keyword evidence="3" id="KW-1185">Reference proteome</keyword>
<feature type="compositionally biased region" description="Polar residues" evidence="1">
    <location>
        <begin position="209"/>
        <end position="226"/>
    </location>
</feature>
<evidence type="ECO:0000256" key="1">
    <source>
        <dbReference type="SAM" id="MobiDB-lite"/>
    </source>
</evidence>
<dbReference type="EMBL" id="JBAHYK010003239">
    <property type="protein sequence ID" value="KAL0563737.1"/>
    <property type="molecule type" value="Genomic_DNA"/>
</dbReference>
<gene>
    <name evidence="2" type="ORF">V5O48_018326</name>
</gene>